<comment type="caution">
    <text evidence="1">The sequence shown here is derived from an EMBL/GenBank/DDBJ whole genome shotgun (WGS) entry which is preliminary data.</text>
</comment>
<name>A0AAP4DVB4_9LACT</name>
<protein>
    <submittedName>
        <fullName evidence="1">Uncharacterized protein</fullName>
    </submittedName>
</protein>
<dbReference type="RefSeq" id="WP_278228563.1">
    <property type="nucleotide sequence ID" value="NZ_JAOWLV010000015.1"/>
</dbReference>
<organism evidence="1 2">
    <name type="scientific">Lactococcus lactis</name>
    <dbReference type="NCBI Taxonomy" id="1358"/>
    <lineage>
        <taxon>Bacteria</taxon>
        <taxon>Bacillati</taxon>
        <taxon>Bacillota</taxon>
        <taxon>Bacilli</taxon>
        <taxon>Lactobacillales</taxon>
        <taxon>Streptococcaceae</taxon>
        <taxon>Lactococcus</taxon>
    </lineage>
</organism>
<reference evidence="1" key="2">
    <citation type="journal article" date="2023" name="Food Microbiol.">
        <title>Evaluation of the fermentation potential of lactic acid bacteria isolated from herbs, fruits and vegetables as starter cultures in nut-based milk alternatives.</title>
        <authorList>
            <person name="Huang W."/>
            <person name="Dong A."/>
            <person name="Pham H.T."/>
            <person name="Zhou C."/>
            <person name="Huo Z."/>
            <person name="Watjen A.P."/>
            <person name="Prakash S."/>
            <person name="Bang-Berthelsen C.H."/>
            <person name="Turner M.S."/>
        </authorList>
    </citation>
    <scope>NUCLEOTIDE SEQUENCE</scope>
    <source>
        <strain evidence="1">54</strain>
    </source>
</reference>
<accession>A0AAP4DVB4</accession>
<proteinExistence type="predicted"/>
<dbReference type="Proteomes" id="UP001152598">
    <property type="component" value="Unassembled WGS sequence"/>
</dbReference>
<dbReference type="AlphaFoldDB" id="A0AAP4DVB4"/>
<evidence type="ECO:0000313" key="2">
    <source>
        <dbReference type="Proteomes" id="UP001152598"/>
    </source>
</evidence>
<dbReference type="EMBL" id="JAOWLV010000015">
    <property type="protein sequence ID" value="MDG4977596.1"/>
    <property type="molecule type" value="Genomic_DNA"/>
</dbReference>
<reference evidence="1" key="1">
    <citation type="submission" date="2022-10" db="EMBL/GenBank/DDBJ databases">
        <authorList>
            <person name="Turner M.S."/>
            <person name="Huang W."/>
        </authorList>
    </citation>
    <scope>NUCLEOTIDE SEQUENCE</scope>
    <source>
        <strain evidence="1">54</strain>
    </source>
</reference>
<evidence type="ECO:0000313" key="1">
    <source>
        <dbReference type="EMBL" id="MDG4977596.1"/>
    </source>
</evidence>
<sequence length="67" mass="7725">MKLREAIRDISDDDWLAISIRHSLIGKVPKKYVTGKILDYKVINYSGSKNTKDYVFYSFLVGDNHTS</sequence>
<gene>
    <name evidence="1" type="ORF">OGZ50_12725</name>
</gene>